<dbReference type="Pfam" id="PF13417">
    <property type="entry name" value="GST_N_3"/>
    <property type="match status" value="1"/>
</dbReference>
<dbReference type="PANTHER" id="PTHR43968">
    <property type="match status" value="1"/>
</dbReference>
<evidence type="ECO:0000256" key="2">
    <source>
        <dbReference type="ARBA" id="ARBA00023002"/>
    </source>
</evidence>
<comment type="catalytic activity">
    <reaction evidence="3 5">
        <text>methylarsonate + 2 glutathione + H(+) = methylarsonous acid + glutathione disulfide + H2O</text>
        <dbReference type="Rhea" id="RHEA:15969"/>
        <dbReference type="ChEBI" id="CHEBI:15377"/>
        <dbReference type="ChEBI" id="CHEBI:15378"/>
        <dbReference type="ChEBI" id="CHEBI:17826"/>
        <dbReference type="ChEBI" id="CHEBI:33409"/>
        <dbReference type="ChEBI" id="CHEBI:57925"/>
        <dbReference type="ChEBI" id="CHEBI:58297"/>
        <dbReference type="EC" id="1.20.4.2"/>
    </reaction>
</comment>
<feature type="domain" description="GST N-terminal" evidence="6">
    <location>
        <begin position="20"/>
        <end position="98"/>
    </location>
</feature>
<evidence type="ECO:0000256" key="3">
    <source>
        <dbReference type="ARBA" id="ARBA00048353"/>
    </source>
</evidence>
<dbReference type="Gene3D" id="1.20.1050.10">
    <property type="match status" value="1"/>
</dbReference>
<dbReference type="Proteomes" id="UP000694888">
    <property type="component" value="Unplaced"/>
</dbReference>
<name>A0ABM0JBN5_APLCA</name>
<dbReference type="InterPro" id="IPR050983">
    <property type="entry name" value="GST_Omega/HSP26"/>
</dbReference>
<proteinExistence type="inferred from homology"/>
<protein>
    <recommendedName>
        <fullName evidence="5">Glutathione S-transferase omega</fullName>
        <shortName evidence="5">GSTO</shortName>
        <ecNumber evidence="5">1.20.4.2</ecNumber>
        <ecNumber evidence="5">1.8.5.1</ecNumber>
        <ecNumber evidence="5">2.5.1.18</ecNumber>
    </recommendedName>
    <alternativeName>
        <fullName evidence="5">Glutathione-dependent dehydroascorbate reductase</fullName>
    </alternativeName>
    <alternativeName>
        <fullName evidence="5">Monomethylarsonic acid reductase</fullName>
    </alternativeName>
</protein>
<dbReference type="PANTHER" id="PTHR43968:SF6">
    <property type="entry name" value="GLUTATHIONE S-TRANSFERASE OMEGA"/>
    <property type="match status" value="1"/>
</dbReference>
<dbReference type="PROSITE" id="PS50404">
    <property type="entry name" value="GST_NTER"/>
    <property type="match status" value="1"/>
</dbReference>
<dbReference type="RefSeq" id="XP_005089958.1">
    <property type="nucleotide sequence ID" value="XM_005089901.3"/>
</dbReference>
<evidence type="ECO:0000256" key="5">
    <source>
        <dbReference type="RuleBase" id="RU368071"/>
    </source>
</evidence>
<dbReference type="InterPro" id="IPR004045">
    <property type="entry name" value="Glutathione_S-Trfase_N"/>
</dbReference>
<evidence type="ECO:0000259" key="6">
    <source>
        <dbReference type="PROSITE" id="PS50404"/>
    </source>
</evidence>
<reference evidence="9" key="1">
    <citation type="submission" date="2025-08" db="UniProtKB">
        <authorList>
            <consortium name="RefSeq"/>
        </authorList>
    </citation>
    <scope>IDENTIFICATION</scope>
</reference>
<dbReference type="InterPro" id="IPR036282">
    <property type="entry name" value="Glutathione-S-Trfase_C_sf"/>
</dbReference>
<dbReference type="InterPro" id="IPR036249">
    <property type="entry name" value="Thioredoxin-like_sf"/>
</dbReference>
<dbReference type="InterPro" id="IPR004046">
    <property type="entry name" value="GST_C"/>
</dbReference>
<gene>
    <name evidence="9" type="primary">LOC101853206</name>
</gene>
<dbReference type="PROSITE" id="PS50405">
    <property type="entry name" value="GST_CTER"/>
    <property type="match status" value="1"/>
</dbReference>
<dbReference type="InterPro" id="IPR010987">
    <property type="entry name" value="Glutathione-S-Trfase_C-like"/>
</dbReference>
<feature type="domain" description="GST C-terminal" evidence="7">
    <location>
        <begin position="103"/>
        <end position="239"/>
    </location>
</feature>
<dbReference type="EC" id="2.5.1.18" evidence="5"/>
<dbReference type="SUPFAM" id="SSF52833">
    <property type="entry name" value="Thioredoxin-like"/>
    <property type="match status" value="1"/>
</dbReference>
<dbReference type="InterPro" id="IPR005442">
    <property type="entry name" value="GST_omega"/>
</dbReference>
<comment type="catalytic activity">
    <reaction evidence="5">
        <text>RX + glutathione = an S-substituted glutathione + a halide anion + H(+)</text>
        <dbReference type="Rhea" id="RHEA:16437"/>
        <dbReference type="ChEBI" id="CHEBI:15378"/>
        <dbReference type="ChEBI" id="CHEBI:16042"/>
        <dbReference type="ChEBI" id="CHEBI:17792"/>
        <dbReference type="ChEBI" id="CHEBI:57925"/>
        <dbReference type="ChEBI" id="CHEBI:90779"/>
        <dbReference type="EC" id="2.5.1.18"/>
    </reaction>
</comment>
<dbReference type="SUPFAM" id="SSF47616">
    <property type="entry name" value="GST C-terminal domain-like"/>
    <property type="match status" value="1"/>
</dbReference>
<dbReference type="Gene3D" id="3.40.30.10">
    <property type="entry name" value="Glutaredoxin"/>
    <property type="match status" value="1"/>
</dbReference>
<sequence length="243" mass="28135">MSLTQKSFAAGSTMPPVTPGRLRLYNMRFCPFAQRTRLVLEHKNIPYETVNINLKSKPDWFLERNPLGLVPVLELDDKIIYESTATCDWLDDVYPENKLQPTDAYTKAWDRILLEYFSKITSNVYALRTATDKTKHLELIHKAYAYYENILAQRGGPFFGGAKPAMIDLLMWPHMERVVALMSKTEPDAIVDRVKYPNFGAKWYDSMYSLPAVKATMFDEASHLRFFKSYMEGNPDYDFGLEE</sequence>
<dbReference type="Pfam" id="PF14497">
    <property type="entry name" value="GST_C_3"/>
    <property type="match status" value="1"/>
</dbReference>
<dbReference type="EC" id="1.20.4.2" evidence="5"/>
<accession>A0ABM0JBN5</accession>
<comment type="function">
    <text evidence="5">Exhibits glutathione-dependent thiol transferase activity. Has high dehydroascorbate reductase activity and may contribute to the recycling of ascorbic acid. Participates in the biotransformation of inorganic arsenic and reduces monomethylarsonic acid (MMA).</text>
</comment>
<dbReference type="InterPro" id="IPR040079">
    <property type="entry name" value="Glutathione_S-Trfase"/>
</dbReference>
<keyword evidence="5" id="KW-0808">Transferase</keyword>
<dbReference type="PRINTS" id="PR01625">
    <property type="entry name" value="GSTRNSFRASEO"/>
</dbReference>
<evidence type="ECO:0000313" key="8">
    <source>
        <dbReference type="Proteomes" id="UP000694888"/>
    </source>
</evidence>
<comment type="catalytic activity">
    <reaction evidence="4 5">
        <text>L-dehydroascorbate + 2 glutathione = glutathione disulfide + L-ascorbate</text>
        <dbReference type="Rhea" id="RHEA:24424"/>
        <dbReference type="ChEBI" id="CHEBI:38290"/>
        <dbReference type="ChEBI" id="CHEBI:57925"/>
        <dbReference type="ChEBI" id="CHEBI:58297"/>
        <dbReference type="ChEBI" id="CHEBI:58539"/>
        <dbReference type="EC" id="1.8.5.1"/>
    </reaction>
</comment>
<dbReference type="SFLD" id="SFLDG00358">
    <property type="entry name" value="Main_(cytGST)"/>
    <property type="match status" value="1"/>
</dbReference>
<keyword evidence="2 5" id="KW-0560">Oxidoreductase</keyword>
<keyword evidence="8" id="KW-1185">Reference proteome</keyword>
<comment type="similarity">
    <text evidence="1 5">Belongs to the GST superfamily. Omega family.</text>
</comment>
<evidence type="ECO:0000256" key="4">
    <source>
        <dbReference type="ARBA" id="ARBA00049544"/>
    </source>
</evidence>
<evidence type="ECO:0000313" key="9">
    <source>
        <dbReference type="RefSeq" id="XP_005089958.1"/>
    </source>
</evidence>
<evidence type="ECO:0000259" key="7">
    <source>
        <dbReference type="PROSITE" id="PS50405"/>
    </source>
</evidence>
<evidence type="ECO:0000256" key="1">
    <source>
        <dbReference type="ARBA" id="ARBA00011067"/>
    </source>
</evidence>
<dbReference type="EC" id="1.8.5.1" evidence="5"/>
<dbReference type="SFLD" id="SFLDS00019">
    <property type="entry name" value="Glutathione_Transferase_(cytos"/>
    <property type="match status" value="1"/>
</dbReference>
<dbReference type="GeneID" id="101853206"/>
<organism evidence="8 9">
    <name type="scientific">Aplysia californica</name>
    <name type="common">California sea hare</name>
    <dbReference type="NCBI Taxonomy" id="6500"/>
    <lineage>
        <taxon>Eukaryota</taxon>
        <taxon>Metazoa</taxon>
        <taxon>Spiralia</taxon>
        <taxon>Lophotrochozoa</taxon>
        <taxon>Mollusca</taxon>
        <taxon>Gastropoda</taxon>
        <taxon>Heterobranchia</taxon>
        <taxon>Euthyneura</taxon>
        <taxon>Tectipleura</taxon>
        <taxon>Aplysiida</taxon>
        <taxon>Aplysioidea</taxon>
        <taxon>Aplysiidae</taxon>
        <taxon>Aplysia</taxon>
    </lineage>
</organism>